<dbReference type="WBParaSite" id="JU765_v2.g13970.t1">
    <property type="protein sequence ID" value="JU765_v2.g13970.t1"/>
    <property type="gene ID" value="JU765_v2.g13970"/>
</dbReference>
<evidence type="ECO:0000313" key="1">
    <source>
        <dbReference type="Proteomes" id="UP000887576"/>
    </source>
</evidence>
<sequence length="154" mass="17971">MRAKRIVISGDRNQLGFISRVFDFNLTYSTFPKFHKITYQNISYRNPQDVYQLWFDKYAAGYFTTNRTAISMQPVILAAKQALRIAAGFQVLTFTQEEKKELIAKYPNVHTVHEVQGKTYKKVALVRLNPKKLALFDSEKFRSINSNLPEIRRC</sequence>
<accession>A0AC34Q892</accession>
<protein>
    <submittedName>
        <fullName evidence="2">(+)RNA virus helicase C-terminal domain-containing protein</fullName>
    </submittedName>
</protein>
<proteinExistence type="predicted"/>
<reference evidence="2" key="1">
    <citation type="submission" date="2022-11" db="UniProtKB">
        <authorList>
            <consortium name="WormBaseParasite"/>
        </authorList>
    </citation>
    <scope>IDENTIFICATION</scope>
</reference>
<dbReference type="Proteomes" id="UP000887576">
    <property type="component" value="Unplaced"/>
</dbReference>
<evidence type="ECO:0000313" key="2">
    <source>
        <dbReference type="WBParaSite" id="JU765_v2.g13970.t1"/>
    </source>
</evidence>
<name>A0AC34Q892_9BILA</name>
<organism evidence="1 2">
    <name type="scientific">Panagrolaimus sp. JU765</name>
    <dbReference type="NCBI Taxonomy" id="591449"/>
    <lineage>
        <taxon>Eukaryota</taxon>
        <taxon>Metazoa</taxon>
        <taxon>Ecdysozoa</taxon>
        <taxon>Nematoda</taxon>
        <taxon>Chromadorea</taxon>
        <taxon>Rhabditida</taxon>
        <taxon>Tylenchina</taxon>
        <taxon>Panagrolaimomorpha</taxon>
        <taxon>Panagrolaimoidea</taxon>
        <taxon>Panagrolaimidae</taxon>
        <taxon>Panagrolaimus</taxon>
    </lineage>
</organism>